<dbReference type="RefSeq" id="WP_123272316.1">
    <property type="nucleotide sequence ID" value="NZ_RJJQ01000017.1"/>
</dbReference>
<reference evidence="2 3" key="1">
    <citation type="submission" date="2018-11" db="EMBL/GenBank/DDBJ databases">
        <title>Draft genome of Simplicispira Flexivirga sp. BO-16.</title>
        <authorList>
            <person name="Im W.T."/>
        </authorList>
    </citation>
    <scope>NUCLEOTIDE SEQUENCE [LARGE SCALE GENOMIC DNA]</scope>
    <source>
        <strain evidence="2 3">BO-16</strain>
    </source>
</reference>
<organism evidence="2 3">
    <name type="scientific">Flexivirga caeni</name>
    <dbReference type="NCBI Taxonomy" id="2294115"/>
    <lineage>
        <taxon>Bacteria</taxon>
        <taxon>Bacillati</taxon>
        <taxon>Actinomycetota</taxon>
        <taxon>Actinomycetes</taxon>
        <taxon>Micrococcales</taxon>
        <taxon>Dermacoccaceae</taxon>
        <taxon>Flexivirga</taxon>
    </lineage>
</organism>
<evidence type="ECO:0000313" key="3">
    <source>
        <dbReference type="Proteomes" id="UP000271678"/>
    </source>
</evidence>
<evidence type="ECO:0000313" key="2">
    <source>
        <dbReference type="EMBL" id="RNI20280.1"/>
    </source>
</evidence>
<protein>
    <submittedName>
        <fullName evidence="2">Uncharacterized protein</fullName>
    </submittedName>
</protein>
<keyword evidence="1" id="KW-1133">Transmembrane helix</keyword>
<dbReference type="EMBL" id="RJJQ01000017">
    <property type="protein sequence ID" value="RNI20280.1"/>
    <property type="molecule type" value="Genomic_DNA"/>
</dbReference>
<dbReference type="AlphaFoldDB" id="A0A3M9M409"/>
<gene>
    <name evidence="2" type="ORF">EFY87_15105</name>
</gene>
<dbReference type="Proteomes" id="UP000271678">
    <property type="component" value="Unassembled WGS sequence"/>
</dbReference>
<keyword evidence="3" id="KW-1185">Reference proteome</keyword>
<evidence type="ECO:0000256" key="1">
    <source>
        <dbReference type="SAM" id="Phobius"/>
    </source>
</evidence>
<feature type="transmembrane region" description="Helical" evidence="1">
    <location>
        <begin position="62"/>
        <end position="83"/>
    </location>
</feature>
<proteinExistence type="predicted"/>
<keyword evidence="1" id="KW-0472">Membrane</keyword>
<keyword evidence="1" id="KW-0812">Transmembrane</keyword>
<comment type="caution">
    <text evidence="2">The sequence shown here is derived from an EMBL/GenBank/DDBJ whole genome shotgun (WGS) entry which is preliminary data.</text>
</comment>
<sequence length="89" mass="8720">MVTGVGVGIFYPSTYLVASKPVDGFTEERAAAATISTESFGSLLGGAVGGVLVSGNGTSRFLVAYLLLAGALALSAVAAHRAVMTGVAG</sequence>
<name>A0A3M9M409_9MICO</name>
<accession>A0A3M9M409</accession>